<dbReference type="InterPro" id="IPR008014">
    <property type="entry name" value="GSK3-bd"/>
</dbReference>
<sequence>MPCRKEKYILLEQSVTVDSKEVDALVTKIGEALQLHNNASANQKAMSCLHSHNSNGSSNAKQTNNSSATLQRRNGCCIRLRNRGLRSRASPYNIPGSSDQEWDRFKSWNRKTADVSNEEDDPHQLLQELILSGNLIKEAVRRLQFTASERADHSNSAGSMQY</sequence>
<evidence type="ECO:0008006" key="4">
    <source>
        <dbReference type="Google" id="ProtNLM"/>
    </source>
</evidence>
<dbReference type="GO" id="GO:0005737">
    <property type="term" value="C:cytoplasm"/>
    <property type="evidence" value="ECO:0007669"/>
    <property type="project" value="TreeGrafter"/>
</dbReference>
<dbReference type="GeneID" id="118228847"/>
<dbReference type="EMBL" id="GBXM01011298">
    <property type="protein sequence ID" value="JAH97279.1"/>
    <property type="molecule type" value="Transcribed_RNA"/>
</dbReference>
<dbReference type="PANTHER" id="PTHR35154">
    <property type="entry name" value="GBP PROTEIN"/>
    <property type="match status" value="1"/>
</dbReference>
<reference evidence="3" key="2">
    <citation type="journal article" date="2015" name="Fish Shellfish Immunol.">
        <title>Early steps in the European eel (Anguilla anguilla)-Vibrio vulnificus interaction in the gills: Role of the RtxA13 toxin.</title>
        <authorList>
            <person name="Callol A."/>
            <person name="Pajuelo D."/>
            <person name="Ebbesson L."/>
            <person name="Teles M."/>
            <person name="MacKenzie S."/>
            <person name="Amaro C."/>
        </authorList>
    </citation>
    <scope>NUCLEOTIDE SEQUENCE</scope>
</reference>
<evidence type="ECO:0000256" key="2">
    <source>
        <dbReference type="SAM" id="MobiDB-lite"/>
    </source>
</evidence>
<dbReference type="AlphaFoldDB" id="A0A0E9X3Y2"/>
<evidence type="ECO:0000313" key="3">
    <source>
        <dbReference type="EMBL" id="JAH97279.1"/>
    </source>
</evidence>
<dbReference type="KEGG" id="aang:118228847"/>
<dbReference type="Pfam" id="PF05350">
    <property type="entry name" value="GSK-3_bind"/>
    <property type="match status" value="2"/>
</dbReference>
<dbReference type="OrthoDB" id="6381246at2759"/>
<dbReference type="CTD" id="30719"/>
<dbReference type="PANTHER" id="PTHR35154:SF3">
    <property type="entry name" value="GBP PROTEIN"/>
    <property type="match status" value="1"/>
</dbReference>
<proteinExistence type="inferred from homology"/>
<evidence type="ECO:0000256" key="1">
    <source>
        <dbReference type="ARBA" id="ARBA00010422"/>
    </source>
</evidence>
<accession>A0A0E9X3Y2</accession>
<dbReference type="OMA" id="PWNKKRI"/>
<feature type="region of interest" description="Disordered" evidence="2">
    <location>
        <begin position="49"/>
        <end position="70"/>
    </location>
</feature>
<dbReference type="RefSeq" id="XP_035280316.1">
    <property type="nucleotide sequence ID" value="XM_035424425.1"/>
</dbReference>
<reference evidence="3" key="1">
    <citation type="submission" date="2014-11" db="EMBL/GenBank/DDBJ databases">
        <authorList>
            <person name="Amaro Gonzalez C."/>
        </authorList>
    </citation>
    <scope>NUCLEOTIDE SEQUENCE</scope>
</reference>
<organism evidence="3">
    <name type="scientific">Anguilla anguilla</name>
    <name type="common">European freshwater eel</name>
    <name type="synonym">Muraena anguilla</name>
    <dbReference type="NCBI Taxonomy" id="7936"/>
    <lineage>
        <taxon>Eukaryota</taxon>
        <taxon>Metazoa</taxon>
        <taxon>Chordata</taxon>
        <taxon>Craniata</taxon>
        <taxon>Vertebrata</taxon>
        <taxon>Euteleostomi</taxon>
        <taxon>Actinopterygii</taxon>
        <taxon>Neopterygii</taxon>
        <taxon>Teleostei</taxon>
        <taxon>Anguilliformes</taxon>
        <taxon>Anguillidae</taxon>
        <taxon>Anguilla</taxon>
    </lineage>
</organism>
<protein>
    <recommendedName>
        <fullName evidence="4">GSK-3-binding protein</fullName>
    </recommendedName>
</protein>
<comment type="similarity">
    <text evidence="1">Belongs to the GSK-3-binding protein family.</text>
</comment>
<name>A0A0E9X3Y2_ANGAN</name>